<protein>
    <submittedName>
        <fullName evidence="2">Uncharacterized protein</fullName>
    </submittedName>
</protein>
<sequence>MRLTHLGTESGEDGCPSMFLTDRTHDGEPTVVVQGWRVTDPEAIAEMQRRGLPDHETAVEIPLRLLKHSPAQPETGA</sequence>
<feature type="region of interest" description="Disordered" evidence="1">
    <location>
        <begin position="1"/>
        <end position="26"/>
    </location>
</feature>
<proteinExistence type="predicted"/>
<accession>A0ABR6BB69</accession>
<name>A0ABR6BB69_9PSEU</name>
<evidence type="ECO:0000313" key="3">
    <source>
        <dbReference type="Proteomes" id="UP000517916"/>
    </source>
</evidence>
<reference evidence="2 3" key="1">
    <citation type="submission" date="2020-08" db="EMBL/GenBank/DDBJ databases">
        <title>Genomic Encyclopedia of Archaeal and Bacterial Type Strains, Phase II (KMG-II): from individual species to whole genera.</title>
        <authorList>
            <person name="Goeker M."/>
        </authorList>
    </citation>
    <scope>NUCLEOTIDE SEQUENCE [LARGE SCALE GENOMIC DNA]</scope>
    <source>
        <strain evidence="2 3">DSM 43850</strain>
    </source>
</reference>
<gene>
    <name evidence="2" type="ORF">BC739_001173</name>
</gene>
<dbReference type="EMBL" id="JACJID010000001">
    <property type="protein sequence ID" value="MBA8923976.1"/>
    <property type="molecule type" value="Genomic_DNA"/>
</dbReference>
<organism evidence="2 3">
    <name type="scientific">Kutzneria viridogrisea</name>
    <dbReference type="NCBI Taxonomy" id="47990"/>
    <lineage>
        <taxon>Bacteria</taxon>
        <taxon>Bacillati</taxon>
        <taxon>Actinomycetota</taxon>
        <taxon>Actinomycetes</taxon>
        <taxon>Pseudonocardiales</taxon>
        <taxon>Pseudonocardiaceae</taxon>
        <taxon>Kutzneria</taxon>
    </lineage>
</organism>
<evidence type="ECO:0000313" key="2">
    <source>
        <dbReference type="EMBL" id="MBA8923976.1"/>
    </source>
</evidence>
<dbReference type="Proteomes" id="UP000517916">
    <property type="component" value="Unassembled WGS sequence"/>
</dbReference>
<comment type="caution">
    <text evidence="2">The sequence shown here is derived from an EMBL/GenBank/DDBJ whole genome shotgun (WGS) entry which is preliminary data.</text>
</comment>
<keyword evidence="3" id="KW-1185">Reference proteome</keyword>
<dbReference type="RefSeq" id="WP_182836491.1">
    <property type="nucleotide sequence ID" value="NZ_BAAABQ010000065.1"/>
</dbReference>
<evidence type="ECO:0000256" key="1">
    <source>
        <dbReference type="SAM" id="MobiDB-lite"/>
    </source>
</evidence>